<dbReference type="FunFam" id="3.30.70.330:FF:000132">
    <property type="entry name" value="Small nuclear ribonucleoprotein U11/U12 subunit 35"/>
    <property type="match status" value="1"/>
</dbReference>
<dbReference type="AlphaFoldDB" id="A0A4P9Z2S1"/>
<dbReference type="InterPro" id="IPR012677">
    <property type="entry name" value="Nucleotide-bd_a/b_plait_sf"/>
</dbReference>
<evidence type="ECO:0000256" key="4">
    <source>
        <dbReference type="SAM" id="MobiDB-lite"/>
    </source>
</evidence>
<evidence type="ECO:0000313" key="7">
    <source>
        <dbReference type="Proteomes" id="UP000278143"/>
    </source>
</evidence>
<dbReference type="InterPro" id="IPR000504">
    <property type="entry name" value="RRM_dom"/>
</dbReference>
<dbReference type="CDD" id="cd12236">
    <property type="entry name" value="RRM_snRNP70"/>
    <property type="match status" value="1"/>
</dbReference>
<keyword evidence="7" id="KW-1185">Reference proteome</keyword>
<dbReference type="GO" id="GO:0000398">
    <property type="term" value="P:mRNA splicing, via spliceosome"/>
    <property type="evidence" value="ECO:0007669"/>
    <property type="project" value="TreeGrafter"/>
</dbReference>
<gene>
    <name evidence="6" type="ORF">SYNPS1DRAFT_2267</name>
</gene>
<name>A0A4P9Z2S1_9FUNG</name>
<comment type="subcellular location">
    <subcellularLocation>
        <location evidence="1">Nucleus</location>
    </subcellularLocation>
</comment>
<dbReference type="InterPro" id="IPR035979">
    <property type="entry name" value="RBD_domain_sf"/>
</dbReference>
<feature type="domain" description="RRM" evidence="5">
    <location>
        <begin position="100"/>
        <end position="178"/>
    </location>
</feature>
<dbReference type="SUPFAM" id="SSF54928">
    <property type="entry name" value="RNA-binding domain, RBD"/>
    <property type="match status" value="1"/>
</dbReference>
<evidence type="ECO:0000256" key="1">
    <source>
        <dbReference type="ARBA" id="ARBA00004123"/>
    </source>
</evidence>
<dbReference type="EMBL" id="KZ989518">
    <property type="protein sequence ID" value="RKP26091.1"/>
    <property type="molecule type" value="Genomic_DNA"/>
</dbReference>
<reference evidence="7" key="1">
    <citation type="journal article" date="2018" name="Nat. Microbiol.">
        <title>Leveraging single-cell genomics to expand the fungal tree of life.</title>
        <authorList>
            <person name="Ahrendt S.R."/>
            <person name="Quandt C.A."/>
            <person name="Ciobanu D."/>
            <person name="Clum A."/>
            <person name="Salamov A."/>
            <person name="Andreopoulos B."/>
            <person name="Cheng J.F."/>
            <person name="Woyke T."/>
            <person name="Pelin A."/>
            <person name="Henrissat B."/>
            <person name="Reynolds N.K."/>
            <person name="Benny G.L."/>
            <person name="Smith M.E."/>
            <person name="James T.Y."/>
            <person name="Grigoriev I.V."/>
        </authorList>
    </citation>
    <scope>NUCLEOTIDE SEQUENCE [LARGE SCALE GENOMIC DNA]</scope>
    <source>
        <strain evidence="7">Benny S71-1</strain>
    </source>
</reference>
<protein>
    <recommendedName>
        <fullName evidence="5">RRM domain-containing protein</fullName>
    </recommendedName>
</protein>
<dbReference type="Gene3D" id="3.30.70.330">
    <property type="match status" value="1"/>
</dbReference>
<sequence length="190" mass="22590">MTEKLPPHLLRLFVPRPPVRYAPPLDRDQKRRQGPPLEGISGYFHLLKDYDPDYVPRETPEQARLRKRAEKLVQHEKKLKEQLEQWDPHKDPRASGDPYKTLFIGRLSYEATEEDIRRAFDRYGKIVNIVLVRNKETQASRGYAFVEFEDERDMKDAYKYGDGMKVLDRRIVVDVERGRTVKDWRPKRLG</sequence>
<accession>A0A4P9Z2S1</accession>
<feature type="region of interest" description="Disordered" evidence="4">
    <location>
        <begin position="18"/>
        <end position="40"/>
    </location>
</feature>
<dbReference type="Proteomes" id="UP000278143">
    <property type="component" value="Unassembled WGS sequence"/>
</dbReference>
<feature type="non-terminal residue" evidence="6">
    <location>
        <position position="190"/>
    </location>
</feature>
<keyword evidence="2" id="KW-0539">Nucleus</keyword>
<evidence type="ECO:0000313" key="6">
    <source>
        <dbReference type="EMBL" id="RKP26091.1"/>
    </source>
</evidence>
<dbReference type="Pfam" id="PF12220">
    <property type="entry name" value="U1snRNP70_N"/>
    <property type="match status" value="1"/>
</dbReference>
<dbReference type="InterPro" id="IPR022023">
    <property type="entry name" value="U1snRNP70_N"/>
</dbReference>
<proteinExistence type="predicted"/>
<dbReference type="SMART" id="SM00360">
    <property type="entry name" value="RRM"/>
    <property type="match status" value="1"/>
</dbReference>
<keyword evidence="3" id="KW-0694">RNA-binding</keyword>
<dbReference type="GO" id="GO:0071011">
    <property type="term" value="C:precatalytic spliceosome"/>
    <property type="evidence" value="ECO:0007669"/>
    <property type="project" value="TreeGrafter"/>
</dbReference>
<organism evidence="6 7">
    <name type="scientific">Syncephalis pseudoplumigaleata</name>
    <dbReference type="NCBI Taxonomy" id="1712513"/>
    <lineage>
        <taxon>Eukaryota</taxon>
        <taxon>Fungi</taxon>
        <taxon>Fungi incertae sedis</taxon>
        <taxon>Zoopagomycota</taxon>
        <taxon>Zoopagomycotina</taxon>
        <taxon>Zoopagomycetes</taxon>
        <taxon>Zoopagales</taxon>
        <taxon>Piptocephalidaceae</taxon>
        <taxon>Syncephalis</taxon>
    </lineage>
</organism>
<evidence type="ECO:0000259" key="5">
    <source>
        <dbReference type="PROSITE" id="PS50102"/>
    </source>
</evidence>
<dbReference type="PROSITE" id="PS50102">
    <property type="entry name" value="RRM"/>
    <property type="match status" value="1"/>
</dbReference>
<dbReference type="GO" id="GO:0003729">
    <property type="term" value="F:mRNA binding"/>
    <property type="evidence" value="ECO:0007669"/>
    <property type="project" value="TreeGrafter"/>
</dbReference>
<evidence type="ECO:0000256" key="2">
    <source>
        <dbReference type="ARBA" id="ARBA00023242"/>
    </source>
</evidence>
<evidence type="ECO:0000256" key="3">
    <source>
        <dbReference type="PROSITE-ProRule" id="PRU00176"/>
    </source>
</evidence>
<dbReference type="Pfam" id="PF00076">
    <property type="entry name" value="RRM_1"/>
    <property type="match status" value="1"/>
</dbReference>
<dbReference type="GO" id="GO:0030619">
    <property type="term" value="F:U1 snRNA binding"/>
    <property type="evidence" value="ECO:0007669"/>
    <property type="project" value="InterPro"/>
</dbReference>
<dbReference type="PANTHER" id="PTHR13952">
    <property type="entry name" value="U1 SMALL NUCLEAR RIBONUCLEOPROTEIN 70 KD"/>
    <property type="match status" value="1"/>
</dbReference>
<dbReference type="InterPro" id="IPR051183">
    <property type="entry name" value="U1_U11-U12_snRNP_70-35kDa"/>
</dbReference>
<dbReference type="OrthoDB" id="4207594at2759"/>
<dbReference type="InterPro" id="IPR034143">
    <property type="entry name" value="snRNP70_RRM"/>
</dbReference>